<comment type="caution">
    <text evidence="3">The sequence shown here is derived from an EMBL/GenBank/DDBJ whole genome shotgun (WGS) entry which is preliminary data.</text>
</comment>
<dbReference type="GO" id="GO:0016407">
    <property type="term" value="F:acetyltransferase activity"/>
    <property type="evidence" value="ECO:0007669"/>
    <property type="project" value="InterPro"/>
</dbReference>
<dbReference type="PANTHER" id="PTHR11786">
    <property type="entry name" value="N-HYDROXYARYLAMINE O-ACETYLTRANSFERASE"/>
    <property type="match status" value="1"/>
</dbReference>
<dbReference type="InterPro" id="IPR001447">
    <property type="entry name" value="Arylamine_N-AcTrfase"/>
</dbReference>
<dbReference type="PANTHER" id="PTHR11786:SF0">
    <property type="entry name" value="ARYLAMINE N-ACETYLTRANSFERASE 4-RELATED"/>
    <property type="match status" value="1"/>
</dbReference>
<keyword evidence="4" id="KW-1185">Reference proteome</keyword>
<evidence type="ECO:0000256" key="2">
    <source>
        <dbReference type="RuleBase" id="RU003452"/>
    </source>
</evidence>
<dbReference type="SUPFAM" id="SSF54001">
    <property type="entry name" value="Cysteine proteinases"/>
    <property type="match status" value="1"/>
</dbReference>
<proteinExistence type="inferred from homology"/>
<keyword evidence="2" id="KW-0012">Acyltransferase</keyword>
<reference evidence="3" key="1">
    <citation type="journal article" date="2021" name="Nat. Commun.">
        <title>Genetic determinants of endophytism in the Arabidopsis root mycobiome.</title>
        <authorList>
            <person name="Mesny F."/>
            <person name="Miyauchi S."/>
            <person name="Thiergart T."/>
            <person name="Pickel B."/>
            <person name="Atanasova L."/>
            <person name="Karlsson M."/>
            <person name="Huettel B."/>
            <person name="Barry K.W."/>
            <person name="Haridas S."/>
            <person name="Chen C."/>
            <person name="Bauer D."/>
            <person name="Andreopoulos W."/>
            <person name="Pangilinan J."/>
            <person name="LaButti K."/>
            <person name="Riley R."/>
            <person name="Lipzen A."/>
            <person name="Clum A."/>
            <person name="Drula E."/>
            <person name="Henrissat B."/>
            <person name="Kohler A."/>
            <person name="Grigoriev I.V."/>
            <person name="Martin F.M."/>
            <person name="Hacquard S."/>
        </authorList>
    </citation>
    <scope>NUCLEOTIDE SEQUENCE</scope>
    <source>
        <strain evidence="3">MPI-CAGE-AT-0016</strain>
    </source>
</reference>
<dbReference type="InterPro" id="IPR053710">
    <property type="entry name" value="Arylamine_NAT_domain_sf"/>
</dbReference>
<dbReference type="EMBL" id="JAGPXD010000002">
    <property type="protein sequence ID" value="KAH7367766.1"/>
    <property type="molecule type" value="Genomic_DNA"/>
</dbReference>
<dbReference type="Gene3D" id="3.30.2140.20">
    <property type="match status" value="1"/>
</dbReference>
<evidence type="ECO:0000313" key="4">
    <source>
        <dbReference type="Proteomes" id="UP000813385"/>
    </source>
</evidence>
<dbReference type="AlphaFoldDB" id="A0A8K0TLH9"/>
<organism evidence="3 4">
    <name type="scientific">Plectosphaerella cucumerina</name>
    <dbReference type="NCBI Taxonomy" id="40658"/>
    <lineage>
        <taxon>Eukaryota</taxon>
        <taxon>Fungi</taxon>
        <taxon>Dikarya</taxon>
        <taxon>Ascomycota</taxon>
        <taxon>Pezizomycotina</taxon>
        <taxon>Sordariomycetes</taxon>
        <taxon>Hypocreomycetidae</taxon>
        <taxon>Glomerellales</taxon>
        <taxon>Plectosphaerellaceae</taxon>
        <taxon>Plectosphaerella</taxon>
    </lineage>
</organism>
<dbReference type="Pfam" id="PF00797">
    <property type="entry name" value="Acetyltransf_2"/>
    <property type="match status" value="1"/>
</dbReference>
<name>A0A8K0TLH9_9PEZI</name>
<comment type="similarity">
    <text evidence="1 2">Belongs to the arylamine N-acetyltransferase family.</text>
</comment>
<protein>
    <submittedName>
        <fullName evidence="3">Arylamine N-acetyltransferase 3</fullName>
    </submittedName>
</protein>
<accession>A0A8K0TLH9</accession>
<keyword evidence="2" id="KW-0808">Transferase</keyword>
<evidence type="ECO:0000313" key="3">
    <source>
        <dbReference type="EMBL" id="KAH7367766.1"/>
    </source>
</evidence>
<dbReference type="PRINTS" id="PR01543">
    <property type="entry name" value="ANATRNSFRASE"/>
</dbReference>
<dbReference type="OrthoDB" id="10260017at2759"/>
<gene>
    <name evidence="3" type="ORF">B0T11DRAFT_349155</name>
</gene>
<evidence type="ECO:0000256" key="1">
    <source>
        <dbReference type="ARBA" id="ARBA00006547"/>
    </source>
</evidence>
<sequence length="339" mass="38714">MDTNLFNQQQVDLYFDRLKIPNDLRYSDVAGLPADEQLNVLTQLHVQHLRRIPFENLSLHYSRERIIDVHLPRIFEKIIQNPENGRGGYCMETNHLFNALLRSIGFDACLVPSRVFDQSRGQYLALTHCLNIVHVGSVRYAVDVGFGGNVATVPLQLVTGEVQPLSGSMQARYRHEPVPPSRTKYWIYEFRHGASAEWTAQYCFLDVEILPEDLAVLNLGPSTSRTSFFTQKIVCLRFTGEKEFHHKFELEERRDKVNGVNGVNGIGARKPDLDFIDGVLILDGQLLKWRKCGVKQWEVVLEDEEQRTRALKDIFGISLLREQQQAIIGTVSALRPVVS</sequence>
<dbReference type="InterPro" id="IPR038765">
    <property type="entry name" value="Papain-like_cys_pep_sf"/>
</dbReference>
<dbReference type="Proteomes" id="UP000813385">
    <property type="component" value="Unassembled WGS sequence"/>
</dbReference>